<dbReference type="AlphaFoldDB" id="A0A5B8VVT1"/>
<dbReference type="GO" id="GO:0000160">
    <property type="term" value="P:phosphorelay signal transduction system"/>
    <property type="evidence" value="ECO:0007669"/>
    <property type="project" value="InterPro"/>
</dbReference>
<feature type="modified residue" description="Phosphohistidine" evidence="1">
    <location>
        <position position="61"/>
    </location>
</feature>
<dbReference type="Gene3D" id="1.20.120.160">
    <property type="entry name" value="HPT domain"/>
    <property type="match status" value="1"/>
</dbReference>
<keyword evidence="4" id="KW-1185">Reference proteome</keyword>
<keyword evidence="1" id="KW-0597">Phosphoprotein</keyword>
<dbReference type="Proteomes" id="UP000321362">
    <property type="component" value="Chromosome"/>
</dbReference>
<name>A0A5B8VVT1_9SPHI</name>
<evidence type="ECO:0000313" key="4">
    <source>
        <dbReference type="Proteomes" id="UP000321362"/>
    </source>
</evidence>
<evidence type="ECO:0000256" key="1">
    <source>
        <dbReference type="PROSITE-ProRule" id="PRU00110"/>
    </source>
</evidence>
<feature type="domain" description="HPt" evidence="2">
    <location>
        <begin position="22"/>
        <end position="125"/>
    </location>
</feature>
<reference evidence="3 4" key="1">
    <citation type="journal article" date="2013" name="J. Microbiol.">
        <title>Mucilaginibacter ginsenosidivorax sp. nov., with ginsenoside converting activity isolated from sediment.</title>
        <authorList>
            <person name="Kim J.K."/>
            <person name="Choi T.E."/>
            <person name="Liu Q.M."/>
            <person name="Park H.Y."/>
            <person name="Yi T.H."/>
            <person name="Yoon M.H."/>
            <person name="Kim S.C."/>
            <person name="Im W.T."/>
        </authorList>
    </citation>
    <scope>NUCLEOTIDE SEQUENCE [LARGE SCALE GENOMIC DNA]</scope>
    <source>
        <strain evidence="3 4">KHI28</strain>
    </source>
</reference>
<dbReference type="PROSITE" id="PS50894">
    <property type="entry name" value="HPT"/>
    <property type="match status" value="1"/>
</dbReference>
<gene>
    <name evidence="3" type="ORF">FSB76_03095</name>
</gene>
<dbReference type="EMBL" id="CP042437">
    <property type="protein sequence ID" value="QEC74982.1"/>
    <property type="molecule type" value="Genomic_DNA"/>
</dbReference>
<evidence type="ECO:0000313" key="3">
    <source>
        <dbReference type="EMBL" id="QEC74982.1"/>
    </source>
</evidence>
<dbReference type="SUPFAM" id="SSF47226">
    <property type="entry name" value="Histidine-containing phosphotransfer domain, HPT domain"/>
    <property type="match status" value="1"/>
</dbReference>
<dbReference type="OrthoDB" id="982275at2"/>
<evidence type="ECO:0000259" key="2">
    <source>
        <dbReference type="PROSITE" id="PS50894"/>
    </source>
</evidence>
<accession>A0A5B8VVT1</accession>
<dbReference type="InterPro" id="IPR036641">
    <property type="entry name" value="HPT_dom_sf"/>
</dbReference>
<dbReference type="Pfam" id="PF01627">
    <property type="entry name" value="Hpt"/>
    <property type="match status" value="1"/>
</dbReference>
<protein>
    <submittedName>
        <fullName evidence="3">Hpt domain-containing protein</fullName>
    </submittedName>
</protein>
<organism evidence="3 4">
    <name type="scientific">Mucilaginibacter ginsenosidivorax</name>
    <dbReference type="NCBI Taxonomy" id="862126"/>
    <lineage>
        <taxon>Bacteria</taxon>
        <taxon>Pseudomonadati</taxon>
        <taxon>Bacteroidota</taxon>
        <taxon>Sphingobacteriia</taxon>
        <taxon>Sphingobacteriales</taxon>
        <taxon>Sphingobacteriaceae</taxon>
        <taxon>Mucilaginibacter</taxon>
    </lineage>
</organism>
<dbReference type="GO" id="GO:0004672">
    <property type="term" value="F:protein kinase activity"/>
    <property type="evidence" value="ECO:0007669"/>
    <property type="project" value="UniProtKB-ARBA"/>
</dbReference>
<dbReference type="InterPro" id="IPR008207">
    <property type="entry name" value="Sig_transdc_His_kin_Hpt_dom"/>
</dbReference>
<dbReference type="RefSeq" id="WP_147052137.1">
    <property type="nucleotide sequence ID" value="NZ_CP042437.1"/>
</dbReference>
<proteinExistence type="predicted"/>
<dbReference type="KEGG" id="mgk:FSB76_03095"/>
<sequence length="125" mass="13509">MSDISPEQDFDLSFLYEIADGSDEFIVESIGMFLEQTPQLLGAITAALESGDWTEAGKASHKLKPNLGFFGMPISQATIQEVELACKAGGQNPAEIFAKFNQVKATVNANLITLQQIKAEKEASL</sequence>